<dbReference type="AlphaFoldDB" id="A0A4P9WEJ8"/>
<feature type="non-terminal residue" evidence="2">
    <location>
        <position position="1"/>
    </location>
</feature>
<sequence>TLKHCHELANEETRQDGDGGDAGPEGRELYRGEDHQSRLEFTLDTLTSLTPSHPVPQLLLQNQTRWWGSGAARFKDWGGQGQCTAHKEMMASPPSFPCLRSGPPALDLEGTWAELSTSIDHIMKRPEEGLSGVRSMELFEVCGARPFVRPEHAKAGKTLMRGQTSQGVDCYCLSGSGEANSDNGNNDEPQSLTIISLENVAPSILDNFSPSQLWTSTES</sequence>
<accession>A0A4P9WEJ8</accession>
<evidence type="ECO:0000313" key="2">
    <source>
        <dbReference type="EMBL" id="RKO91151.1"/>
    </source>
</evidence>
<name>A0A4P9WEJ8_9FUNG</name>
<gene>
    <name evidence="2" type="ORF">BDK51DRAFT_33736</name>
</gene>
<proteinExistence type="predicted"/>
<feature type="compositionally biased region" description="Basic and acidic residues" evidence="1">
    <location>
        <begin position="1"/>
        <end position="17"/>
    </location>
</feature>
<organism evidence="2 3">
    <name type="scientific">Blyttiomyces helicus</name>
    <dbReference type="NCBI Taxonomy" id="388810"/>
    <lineage>
        <taxon>Eukaryota</taxon>
        <taxon>Fungi</taxon>
        <taxon>Fungi incertae sedis</taxon>
        <taxon>Chytridiomycota</taxon>
        <taxon>Chytridiomycota incertae sedis</taxon>
        <taxon>Chytridiomycetes</taxon>
        <taxon>Chytridiomycetes incertae sedis</taxon>
        <taxon>Blyttiomyces</taxon>
    </lineage>
</organism>
<evidence type="ECO:0000313" key="3">
    <source>
        <dbReference type="Proteomes" id="UP000269721"/>
    </source>
</evidence>
<dbReference type="EMBL" id="KZ995207">
    <property type="protein sequence ID" value="RKO91151.1"/>
    <property type="molecule type" value="Genomic_DNA"/>
</dbReference>
<keyword evidence="3" id="KW-1185">Reference proteome</keyword>
<dbReference type="Proteomes" id="UP000269721">
    <property type="component" value="Unassembled WGS sequence"/>
</dbReference>
<evidence type="ECO:0000256" key="1">
    <source>
        <dbReference type="SAM" id="MobiDB-lite"/>
    </source>
</evidence>
<feature type="compositionally biased region" description="Basic and acidic residues" evidence="1">
    <location>
        <begin position="24"/>
        <end position="33"/>
    </location>
</feature>
<protein>
    <submittedName>
        <fullName evidence="2">Uncharacterized protein</fullName>
    </submittedName>
</protein>
<reference evidence="3" key="1">
    <citation type="journal article" date="2018" name="Nat. Microbiol.">
        <title>Leveraging single-cell genomics to expand the fungal tree of life.</title>
        <authorList>
            <person name="Ahrendt S.R."/>
            <person name="Quandt C.A."/>
            <person name="Ciobanu D."/>
            <person name="Clum A."/>
            <person name="Salamov A."/>
            <person name="Andreopoulos B."/>
            <person name="Cheng J.F."/>
            <person name="Woyke T."/>
            <person name="Pelin A."/>
            <person name="Henrissat B."/>
            <person name="Reynolds N.K."/>
            <person name="Benny G.L."/>
            <person name="Smith M.E."/>
            <person name="James T.Y."/>
            <person name="Grigoriev I.V."/>
        </authorList>
    </citation>
    <scope>NUCLEOTIDE SEQUENCE [LARGE SCALE GENOMIC DNA]</scope>
</reference>
<feature type="region of interest" description="Disordered" evidence="1">
    <location>
        <begin position="1"/>
        <end position="33"/>
    </location>
</feature>